<reference evidence="3" key="2">
    <citation type="submission" date="2006-03" db="EMBL/GenBank/DDBJ databases">
        <title>Complete genome sequence of Francisella tularensis LVS (Live Vaccine Strain).</title>
        <authorList>
            <person name="Chain P."/>
            <person name="Larimer F."/>
            <person name="Land M."/>
            <person name="Stilwagen S."/>
            <person name="Larsson P."/>
            <person name="Bearden S."/>
            <person name="Chu M."/>
            <person name="Oyston P."/>
            <person name="Forsman M."/>
            <person name="Andersson S."/>
            <person name="Lindler L."/>
            <person name="Titball R."/>
            <person name="Garcia E."/>
        </authorList>
    </citation>
    <scope>NUCLEOTIDE SEQUENCE [LARGE SCALE GENOMIC DNA]</scope>
    <source>
        <strain evidence="3">LVS</strain>
    </source>
</reference>
<dbReference type="AlphaFoldDB" id="A0AAI8FUE6"/>
<reference evidence="1 4" key="3">
    <citation type="journal article" date="2015" name="Genome Announc.">
        <title>Genome sequencing of 18 francisella strains to aid in assay development and testing.</title>
        <authorList>
            <person name="Johnson S.L."/>
            <person name="Daligault H.E."/>
            <person name="Davenport K.W."/>
            <person name="Coyne S.R."/>
            <person name="Frey K.G."/>
            <person name="Koroleva G.I."/>
            <person name="Broomall S.M."/>
            <person name="Bishop-Lilly K.A."/>
            <person name="Bruce D.C."/>
            <person name="Chertkov O."/>
            <person name="Freitas T."/>
            <person name="Jaissle J."/>
            <person name="Ladner J.T."/>
            <person name="Rosenzweig C.N."/>
            <person name="Gibbons H.S."/>
            <person name="Palacios G.F."/>
            <person name="Redden C.L."/>
            <person name="Xu Y."/>
            <person name="Minogue T.D."/>
            <person name="Chain P.S."/>
        </authorList>
    </citation>
    <scope>NUCLEOTIDE SEQUENCE [LARGE SCALE GENOMIC DNA]</scope>
    <source>
        <strain evidence="1 4">LVS</strain>
    </source>
</reference>
<dbReference type="Proteomes" id="UP000031874">
    <property type="component" value="Chromosome"/>
</dbReference>
<reference evidence="2" key="4">
    <citation type="submission" date="2015-02" db="EMBL/GenBank/DDBJ databases">
        <title>Complete genome sequence of Francisella tularensis LVS (Live Vaccine Strain).</title>
        <authorList>
            <person name="Chain P."/>
            <person name="Larimer F."/>
            <person name="Land M."/>
            <person name="Stilwagen S."/>
            <person name="Larsson P."/>
            <person name="Bearden S."/>
            <person name="Chu M."/>
            <person name="Oyston P."/>
            <person name="Forsman M."/>
            <person name="Andersson S."/>
            <person name="Lindler L."/>
            <person name="Titball R."/>
            <person name="Garcia E."/>
        </authorList>
    </citation>
    <scope>NUCLEOTIDE SEQUENCE</scope>
    <source>
        <strain evidence="2">LVS</strain>
    </source>
</reference>
<sequence length="48" mass="5665">MKTSFDKIEIIKKIQSEAESTISEYFKIDEEGNFSIDVNYMHVNKYSN</sequence>
<gene>
    <name evidence="2" type="ordered locus">FTL_0952</name>
    <name evidence="1" type="ORF">AW21_1848</name>
</gene>
<evidence type="ECO:0000313" key="4">
    <source>
        <dbReference type="Proteomes" id="UP000031874"/>
    </source>
</evidence>
<dbReference type="Proteomes" id="UP000001944">
    <property type="component" value="Chromosome"/>
</dbReference>
<evidence type="ECO:0000313" key="3">
    <source>
        <dbReference type="Proteomes" id="UP000001944"/>
    </source>
</evidence>
<dbReference type="EMBL" id="CP009694">
    <property type="protein sequence ID" value="AJI60066.1"/>
    <property type="molecule type" value="Genomic_DNA"/>
</dbReference>
<reference evidence="2" key="1">
    <citation type="submission" date="2006-02" db="EMBL/GenBank/DDBJ databases">
        <authorList>
            <consortium name="Microbial Genomics Group"/>
            <consortium name="Lawrence Livermore National Laboratory"/>
            <consortium name="and the Genome Analysis Group"/>
            <consortium name="Oak Ridge National Laboratory"/>
            <person name="Larimer F.W."/>
        </authorList>
    </citation>
    <scope>NUCLEOTIDE SEQUENCE</scope>
    <source>
        <strain evidence="2">LVS</strain>
    </source>
</reference>
<organism evidence="1 4">
    <name type="scientific">Francisella tularensis subsp. holarctica (strain LVS)</name>
    <dbReference type="NCBI Taxonomy" id="376619"/>
    <lineage>
        <taxon>Bacteria</taxon>
        <taxon>Pseudomonadati</taxon>
        <taxon>Pseudomonadota</taxon>
        <taxon>Gammaproteobacteria</taxon>
        <taxon>Thiotrichales</taxon>
        <taxon>Francisellaceae</taxon>
        <taxon>Francisella</taxon>
    </lineage>
</organism>
<dbReference type="KEGG" id="ftl:FTL_0952"/>
<evidence type="ECO:0000313" key="2">
    <source>
        <dbReference type="EMBL" id="CAJ79391.1"/>
    </source>
</evidence>
<name>A0AAI8FUE6_FRATH</name>
<proteinExistence type="predicted"/>
<accession>A0AAI8FUE6</accession>
<evidence type="ECO:0000313" key="1">
    <source>
        <dbReference type="EMBL" id="AJI60066.1"/>
    </source>
</evidence>
<dbReference type="EMBL" id="AM233362">
    <property type="protein sequence ID" value="CAJ79391.1"/>
    <property type="molecule type" value="Genomic_DNA"/>
</dbReference>
<protein>
    <submittedName>
        <fullName evidence="1">Uncharacterized protein</fullName>
    </submittedName>
</protein>